<dbReference type="InterPro" id="IPR001268">
    <property type="entry name" value="NADH_UbQ_OxRdtase_30kDa_su"/>
</dbReference>
<comment type="subunit">
    <text evidence="5">NDH-1 is composed of 14 different subunits. Subunits NuoB, C, D, E, F, and G constitute the peripheral sector of the complex.</text>
</comment>
<accession>A0A377R2L2</accession>
<keyword evidence="5 6" id="KW-0520">NAD</keyword>
<dbReference type="InterPro" id="IPR010218">
    <property type="entry name" value="NADH_DH_suC"/>
</dbReference>
<dbReference type="NCBIfam" id="NF004730">
    <property type="entry name" value="PRK06074.1-1"/>
    <property type="match status" value="1"/>
</dbReference>
<name>A0A377R2L2_9NEIS</name>
<keyword evidence="4 5" id="KW-0830">Ubiquinone</keyword>
<comment type="function">
    <text evidence="5">NDH-1 shuttles electrons from NADH, via FMN and iron-sulfur (Fe-S) centers, to quinones in the respiratory chain. The immediate electron acceptor for the enzyme in this species is believed to be ubiquinone. Couples the redox reaction to proton translocation (for every two electrons transferred, four hydrogen ions are translocated across the cytoplasmic membrane), and thus conserves the redox energy in a proton gradient.</text>
</comment>
<dbReference type="EC" id="7.1.1.-" evidence="5"/>
<keyword evidence="5" id="KW-0472">Membrane</keyword>
<proteinExistence type="inferred from homology"/>
<evidence type="ECO:0000313" key="9">
    <source>
        <dbReference type="EMBL" id="STR02553.1"/>
    </source>
</evidence>
<dbReference type="OrthoDB" id="9803286at2"/>
<keyword evidence="3 5" id="KW-0874">Quinone</keyword>
<evidence type="ECO:0000256" key="7">
    <source>
        <dbReference type="RuleBase" id="RU003582"/>
    </source>
</evidence>
<dbReference type="InterPro" id="IPR020396">
    <property type="entry name" value="NADH_UbQ_OxRdtase_CS"/>
</dbReference>
<dbReference type="PROSITE" id="PS00542">
    <property type="entry name" value="COMPLEX1_30K"/>
    <property type="match status" value="1"/>
</dbReference>
<dbReference type="Proteomes" id="UP000254293">
    <property type="component" value="Unassembled WGS sequence"/>
</dbReference>
<dbReference type="NCBIfam" id="TIGR01961">
    <property type="entry name" value="NuoC_fam"/>
    <property type="match status" value="1"/>
</dbReference>
<dbReference type="RefSeq" id="WP_115308466.1">
    <property type="nucleotide sequence ID" value="NZ_CP091516.1"/>
</dbReference>
<evidence type="ECO:0000256" key="5">
    <source>
        <dbReference type="HAMAP-Rule" id="MF_01357"/>
    </source>
</evidence>
<comment type="subcellular location">
    <subcellularLocation>
        <location evidence="5">Cell membrane</location>
        <topology evidence="5">Peripheral membrane protein</topology>
        <orientation evidence="5">Cytoplasmic side</orientation>
    </subcellularLocation>
</comment>
<keyword evidence="2 5" id="KW-0813">Transport</keyword>
<comment type="catalytic activity">
    <reaction evidence="5 7">
        <text>a quinone + NADH + 5 H(+)(in) = a quinol + NAD(+) + 4 H(+)(out)</text>
        <dbReference type="Rhea" id="RHEA:57888"/>
        <dbReference type="ChEBI" id="CHEBI:15378"/>
        <dbReference type="ChEBI" id="CHEBI:24646"/>
        <dbReference type="ChEBI" id="CHEBI:57540"/>
        <dbReference type="ChEBI" id="CHEBI:57945"/>
        <dbReference type="ChEBI" id="CHEBI:132124"/>
    </reaction>
</comment>
<dbReference type="GO" id="GO:0005886">
    <property type="term" value="C:plasma membrane"/>
    <property type="evidence" value="ECO:0007669"/>
    <property type="project" value="UniProtKB-SubCell"/>
</dbReference>
<evidence type="ECO:0000313" key="10">
    <source>
        <dbReference type="Proteomes" id="UP000254293"/>
    </source>
</evidence>
<dbReference type="InterPro" id="IPR037232">
    <property type="entry name" value="NADH_quin_OxRdtase_su_C/D-like"/>
</dbReference>
<dbReference type="Pfam" id="PF00329">
    <property type="entry name" value="Complex1_30kDa"/>
    <property type="match status" value="1"/>
</dbReference>
<dbReference type="SUPFAM" id="SSF143243">
    <property type="entry name" value="Nqo5-like"/>
    <property type="match status" value="1"/>
</dbReference>
<dbReference type="EMBL" id="UGJJ01000002">
    <property type="protein sequence ID" value="STR02553.1"/>
    <property type="molecule type" value="Genomic_DNA"/>
</dbReference>
<protein>
    <recommendedName>
        <fullName evidence="5">NADH-quinone oxidoreductase subunit C</fullName>
        <ecNumber evidence="5">7.1.1.-</ecNumber>
    </recommendedName>
    <alternativeName>
        <fullName evidence="5">NADH dehydrogenase I subunit C</fullName>
    </alternativeName>
    <alternativeName>
        <fullName evidence="5">NDH-1 subunit C</fullName>
    </alternativeName>
</protein>
<dbReference type="Gene3D" id="3.30.460.80">
    <property type="entry name" value="NADH:ubiquinone oxidoreductase, 30kDa subunit"/>
    <property type="match status" value="1"/>
</dbReference>
<evidence type="ECO:0000256" key="3">
    <source>
        <dbReference type="ARBA" id="ARBA00022719"/>
    </source>
</evidence>
<keyword evidence="10" id="KW-1185">Reference proteome</keyword>
<evidence type="ECO:0000256" key="6">
    <source>
        <dbReference type="RuleBase" id="RU003456"/>
    </source>
</evidence>
<keyword evidence="5 6" id="KW-1278">Translocase</keyword>
<dbReference type="AlphaFoldDB" id="A0A377R2L2"/>
<gene>
    <name evidence="9" type="primary">nqo5</name>
    <name evidence="5" type="synonym">nuoC</name>
    <name evidence="9" type="ORF">NCTC13336_01430</name>
</gene>
<sequence>MHVNDLYPLVQNILGGKASKVILALGEITVECLPENYLDIMTVLRDHADLHFESLVDLCGVDYSTYKNEPWEGKRFAVASQLVSVKNNQRIRVRVWAQDDSFPVVDSVTEIYNSADWYEREAFDLFGILFNNHPDLRRILTDYGFVGHPFRKDFPVSGYVEMRYDEAEKRVIYQPVTIEPREITPRIVREENYGGH</sequence>
<evidence type="ECO:0000256" key="2">
    <source>
        <dbReference type="ARBA" id="ARBA00022448"/>
    </source>
</evidence>
<dbReference type="HAMAP" id="MF_01357">
    <property type="entry name" value="NDH1_NuoC"/>
    <property type="match status" value="1"/>
</dbReference>
<feature type="domain" description="NADH:ubiquinone oxidoreductase 30kDa subunit" evidence="8">
    <location>
        <begin position="31"/>
        <end position="159"/>
    </location>
</feature>
<dbReference type="PANTHER" id="PTHR10884">
    <property type="entry name" value="NADH DEHYDROGENASE UBIQUINONE IRON-SULFUR PROTEIN 3"/>
    <property type="match status" value="1"/>
</dbReference>
<keyword evidence="9" id="KW-0560">Oxidoreductase</keyword>
<dbReference type="PANTHER" id="PTHR10884:SF14">
    <property type="entry name" value="NADH DEHYDROGENASE [UBIQUINONE] IRON-SULFUR PROTEIN 3, MITOCHONDRIAL"/>
    <property type="match status" value="1"/>
</dbReference>
<organism evidence="9 10">
    <name type="scientific">Kingella potus</name>
    <dbReference type="NCBI Taxonomy" id="265175"/>
    <lineage>
        <taxon>Bacteria</taxon>
        <taxon>Pseudomonadati</taxon>
        <taxon>Pseudomonadota</taxon>
        <taxon>Betaproteobacteria</taxon>
        <taxon>Neisseriales</taxon>
        <taxon>Neisseriaceae</taxon>
        <taxon>Kingella</taxon>
    </lineage>
</organism>
<dbReference type="GO" id="GO:0008137">
    <property type="term" value="F:NADH dehydrogenase (ubiquinone) activity"/>
    <property type="evidence" value="ECO:0007669"/>
    <property type="project" value="InterPro"/>
</dbReference>
<reference evidence="9 10" key="1">
    <citation type="submission" date="2018-06" db="EMBL/GenBank/DDBJ databases">
        <authorList>
            <consortium name="Pathogen Informatics"/>
            <person name="Doyle S."/>
        </authorList>
    </citation>
    <scope>NUCLEOTIDE SEQUENCE [LARGE SCALE GENOMIC DNA]</scope>
    <source>
        <strain evidence="9 10">NCTC13336</strain>
    </source>
</reference>
<evidence type="ECO:0000256" key="4">
    <source>
        <dbReference type="ARBA" id="ARBA00023075"/>
    </source>
</evidence>
<dbReference type="GO" id="GO:0048038">
    <property type="term" value="F:quinone binding"/>
    <property type="evidence" value="ECO:0007669"/>
    <property type="project" value="UniProtKB-KW"/>
</dbReference>
<dbReference type="GO" id="GO:0050136">
    <property type="term" value="F:NADH dehydrogenase (quinone) (non-electrogenic) activity"/>
    <property type="evidence" value="ECO:0007669"/>
    <property type="project" value="UniProtKB-UniRule"/>
</dbReference>
<evidence type="ECO:0000256" key="1">
    <source>
        <dbReference type="ARBA" id="ARBA00007569"/>
    </source>
</evidence>
<comment type="similarity">
    <text evidence="1 5 6">Belongs to the complex I 30 kDa subunit family.</text>
</comment>
<keyword evidence="5" id="KW-1003">Cell membrane</keyword>
<evidence type="ECO:0000259" key="8">
    <source>
        <dbReference type="Pfam" id="PF00329"/>
    </source>
</evidence>